<dbReference type="Gene3D" id="2.130.10.10">
    <property type="entry name" value="YVTN repeat-like/Quinoprotein amine dehydrogenase"/>
    <property type="match status" value="1"/>
</dbReference>
<reference evidence="4 5" key="1">
    <citation type="submission" date="2018-12" db="EMBL/GenBank/DDBJ databases">
        <title>Sequencing of bacterial isolates from soil warming experiment in Harvard Forest, Massachusetts, USA.</title>
        <authorList>
            <person name="Deangelis K."/>
        </authorList>
    </citation>
    <scope>NUCLEOTIDE SEQUENCE [LARGE SCALE GENOMIC DNA]</scope>
    <source>
        <strain evidence="4 5">EB153</strain>
    </source>
</reference>
<feature type="chain" id="PRO_5018536945" evidence="2">
    <location>
        <begin position="21"/>
        <end position="482"/>
    </location>
</feature>
<accession>A0A3R9Q809</accession>
<evidence type="ECO:0000313" key="4">
    <source>
        <dbReference type="EMBL" id="RSL15467.1"/>
    </source>
</evidence>
<dbReference type="InterPro" id="IPR027946">
    <property type="entry name" value="Ogl_dom"/>
</dbReference>
<keyword evidence="5" id="KW-1185">Reference proteome</keyword>
<keyword evidence="2" id="KW-0732">Signal</keyword>
<feature type="domain" description="Oligogalacturonate lyase" evidence="3">
    <location>
        <begin position="231"/>
        <end position="449"/>
    </location>
</feature>
<protein>
    <submittedName>
        <fullName evidence="4">Oligogalacturonide lyase</fullName>
    </submittedName>
</protein>
<gene>
    <name evidence="4" type="ORF">EDE15_0956</name>
</gene>
<sequence>MPRLLTLLTLASALSPFARAQNLPTDLPTSWVDKDTGHRVIRFTNEPGSSGFYFNVNAYSPDGKLMVYNAPDGIHTLDLATRKTRLLIPNPPRPADSAPGTPAYFRNSVHTVVVGHKTNSVFFTKTDPETHLSTVYKADLYSGEVIKLATLPARASIATVNADETLAAGTYNEHEDDSTKDFGRNAPVTPADHAAATNSTRPPTQPGFLVQAENKGQMMERRLAARIPLVLFTINLQTGKVTELLHSTDWVNHLLFSPADPTLLMYCHEGPWQKVDRIWMIHTDGTHNTLIHKRTMLMEIAGHEFWGLDGKTIWYDWQPPKGEDFYLAGYDLANGKRTAFHMQRNEWSIHFNLTQDLDLFTGDGGDPGQVAKAPDGEWIELFHPKMITGEGALNDPTFWQPGVFHSEHLVNMAHHNYRLEPNVRFSPDKKIVFFTSNMFGPSYLFGVEVNKASNPNPAEVLSTPELAAKFNPNKPTPTTTPK</sequence>
<dbReference type="Pfam" id="PF14583">
    <property type="entry name" value="Pectate_lyase22"/>
    <property type="match status" value="1"/>
</dbReference>
<dbReference type="RefSeq" id="WP_125484202.1">
    <property type="nucleotide sequence ID" value="NZ_RSDW01000001.1"/>
</dbReference>
<evidence type="ECO:0000313" key="5">
    <source>
        <dbReference type="Proteomes" id="UP000269669"/>
    </source>
</evidence>
<name>A0A3R9Q809_9BACT</name>
<feature type="signal peptide" evidence="2">
    <location>
        <begin position="1"/>
        <end position="20"/>
    </location>
</feature>
<dbReference type="GO" id="GO:0047487">
    <property type="term" value="F:oligogalacturonide lyase activity"/>
    <property type="evidence" value="ECO:0007669"/>
    <property type="project" value="InterPro"/>
</dbReference>
<dbReference type="AlphaFoldDB" id="A0A3R9Q809"/>
<evidence type="ECO:0000256" key="2">
    <source>
        <dbReference type="SAM" id="SignalP"/>
    </source>
</evidence>
<organism evidence="4 5">
    <name type="scientific">Edaphobacter aggregans</name>
    <dbReference type="NCBI Taxonomy" id="570835"/>
    <lineage>
        <taxon>Bacteria</taxon>
        <taxon>Pseudomonadati</taxon>
        <taxon>Acidobacteriota</taxon>
        <taxon>Terriglobia</taxon>
        <taxon>Terriglobales</taxon>
        <taxon>Acidobacteriaceae</taxon>
        <taxon>Edaphobacter</taxon>
    </lineage>
</organism>
<dbReference type="OrthoDB" id="8432779at2"/>
<dbReference type="InterPro" id="IPR015943">
    <property type="entry name" value="WD40/YVTN_repeat-like_dom_sf"/>
</dbReference>
<dbReference type="EMBL" id="RSDW01000001">
    <property type="protein sequence ID" value="RSL15467.1"/>
    <property type="molecule type" value="Genomic_DNA"/>
</dbReference>
<evidence type="ECO:0000259" key="3">
    <source>
        <dbReference type="Pfam" id="PF14583"/>
    </source>
</evidence>
<feature type="region of interest" description="Disordered" evidence="1">
    <location>
        <begin position="170"/>
        <end position="206"/>
    </location>
</feature>
<dbReference type="SUPFAM" id="SSF69322">
    <property type="entry name" value="Tricorn protease domain 2"/>
    <property type="match status" value="1"/>
</dbReference>
<evidence type="ECO:0000256" key="1">
    <source>
        <dbReference type="SAM" id="MobiDB-lite"/>
    </source>
</evidence>
<proteinExistence type="predicted"/>
<comment type="caution">
    <text evidence="4">The sequence shown here is derived from an EMBL/GenBank/DDBJ whole genome shotgun (WGS) entry which is preliminary data.</text>
</comment>
<dbReference type="Proteomes" id="UP000269669">
    <property type="component" value="Unassembled WGS sequence"/>
</dbReference>
<dbReference type="GO" id="GO:0045490">
    <property type="term" value="P:pectin catabolic process"/>
    <property type="evidence" value="ECO:0007669"/>
    <property type="project" value="InterPro"/>
</dbReference>
<keyword evidence="4" id="KW-0456">Lyase</keyword>